<dbReference type="EMBL" id="CP032869">
    <property type="protein sequence ID" value="AYL97054.1"/>
    <property type="molecule type" value="Genomic_DNA"/>
</dbReference>
<dbReference type="RefSeq" id="WP_119410640.1">
    <property type="nucleotide sequence ID" value="NZ_CP032869.1"/>
</dbReference>
<name>A0A494VQD2_9SPHI</name>
<dbReference type="KEGG" id="muh:HYN43_017840"/>
<evidence type="ECO:0000313" key="2">
    <source>
        <dbReference type="Proteomes" id="UP000270046"/>
    </source>
</evidence>
<proteinExistence type="predicted"/>
<gene>
    <name evidence="1" type="ORF">HYN43_017840</name>
</gene>
<evidence type="ECO:0000313" key="1">
    <source>
        <dbReference type="EMBL" id="AYL97054.1"/>
    </source>
</evidence>
<dbReference type="OrthoDB" id="658024at2"/>
<accession>A0A494VQD2</accession>
<dbReference type="AlphaFoldDB" id="A0A494VQD2"/>
<organism evidence="1 2">
    <name type="scientific">Mucilaginibacter celer</name>
    <dbReference type="NCBI Taxonomy" id="2305508"/>
    <lineage>
        <taxon>Bacteria</taxon>
        <taxon>Pseudomonadati</taxon>
        <taxon>Bacteroidota</taxon>
        <taxon>Sphingobacteriia</taxon>
        <taxon>Sphingobacteriales</taxon>
        <taxon>Sphingobacteriaceae</taxon>
        <taxon>Mucilaginibacter</taxon>
    </lineage>
</organism>
<dbReference type="Proteomes" id="UP000270046">
    <property type="component" value="Chromosome"/>
</dbReference>
<keyword evidence="2" id="KW-1185">Reference proteome</keyword>
<sequence>MGLDLSHVVPTTDETLEQFTIEELSSNPEFIKRYRHMFKERDGELVLYFKEKGYQRKGMKVEFFDAFEDSKPYFEKKWVEKAMLYLKPNHPFGFDFKKNFVDNFIEGESIFYISW</sequence>
<protein>
    <submittedName>
        <fullName evidence="1">Uncharacterized protein</fullName>
    </submittedName>
</protein>
<reference evidence="1 2" key="1">
    <citation type="submission" date="2018-10" db="EMBL/GenBank/DDBJ databases">
        <title>Genome sequencing of Mucilaginibacter sp. HYN0043.</title>
        <authorList>
            <person name="Kim M."/>
            <person name="Yi H."/>
        </authorList>
    </citation>
    <scope>NUCLEOTIDE SEQUENCE [LARGE SCALE GENOMIC DNA]</scope>
    <source>
        <strain evidence="1 2">HYN0043</strain>
    </source>
</reference>